<dbReference type="EMBL" id="NSKB01000002">
    <property type="protein sequence ID" value="PAU78312.1"/>
    <property type="molecule type" value="Genomic_DNA"/>
</dbReference>
<accession>A0A2A2F142</accession>
<dbReference type="OrthoDB" id="9801383at2"/>
<keyword evidence="2" id="KW-1185">Reference proteome</keyword>
<dbReference type="InterPro" id="IPR006311">
    <property type="entry name" value="TAT_signal"/>
</dbReference>
<organism evidence="1 2">
    <name type="scientific">Halomonas salipaludis</name>
    <dbReference type="NCBI Taxonomy" id="2032625"/>
    <lineage>
        <taxon>Bacteria</taxon>
        <taxon>Pseudomonadati</taxon>
        <taxon>Pseudomonadota</taxon>
        <taxon>Gammaproteobacteria</taxon>
        <taxon>Oceanospirillales</taxon>
        <taxon>Halomonadaceae</taxon>
        <taxon>Halomonas</taxon>
    </lineage>
</organism>
<gene>
    <name evidence="1" type="ORF">CK498_06240</name>
</gene>
<proteinExistence type="predicted"/>
<dbReference type="InterPro" id="IPR008557">
    <property type="entry name" value="PhoX"/>
</dbReference>
<name>A0A2A2F142_9GAMM</name>
<dbReference type="SUPFAM" id="SSF63829">
    <property type="entry name" value="Calcium-dependent phosphotriesterase"/>
    <property type="match status" value="1"/>
</dbReference>
<dbReference type="AlphaFoldDB" id="A0A2A2F142"/>
<comment type="caution">
    <text evidence="1">The sequence shown here is derived from an EMBL/GenBank/DDBJ whole genome shotgun (WGS) entry which is preliminary data.</text>
</comment>
<sequence length="676" mass="72922">MAMKHPQQPGAVDPILADGDEPLSNMSGNPYFGDILETRLSRRSVLRGSLATFVAGAMATHLPFSSAFAAEGSAAAAPSLGFSAIPTSAADAVIVPDGYRVQAMLPMGTPISGAMPAYSLSASGEDQAHQVGSHHDGMHFFPLQGSSRDGLLVMNHEYIEPRFLHAAAAGLALDRSGFPQNEDGSRDDDQVLKELNAHGVTVVRVRADDQGQWQVVEDAHNRRITGLTPMRLAGPVAGTEHVVTKYSPDGSMTRGTLNNCAHGVTPWNTYLAAEENWAGYFANSDAELDRRQARYGIETRDSGRYQWHRAAGGADEYVRFDASARGASASEDYRNEPHAFGWMVEIDPMDPASTPIKRTHLGRFAHEGVIFAPAVEGQPVVAYSGDDARFEYIYKFVSARPFEAATADGSLLDEGTLYVARFNDDGSGEWLALVPGENGLTPENGFADLADILVNTRSAADHAGATKMDRPEWGAVDPITGQVYFTLTNNTQREENQTDAVNPRADNTFGQIVRWQEEGSHAGTRFAWDLFVLAGDQDDSRDLTGEPLDQDAIFASPDGLWIDPDRRVWIQTDISESVMNSGIYEVFGNNQMLAANPETGEIKRFLTGPVGQEITGVITTPDQRTMFVNVQHPGATTEAEAFAAGNLISHWPDGGSAIPRSATLVITREDGGIIGA</sequence>
<dbReference type="Pfam" id="PF05787">
    <property type="entry name" value="PhoX"/>
    <property type="match status" value="1"/>
</dbReference>
<protein>
    <submittedName>
        <fullName evidence="1">Tat pathway signal protein</fullName>
    </submittedName>
</protein>
<evidence type="ECO:0000313" key="2">
    <source>
        <dbReference type="Proteomes" id="UP000217771"/>
    </source>
</evidence>
<reference evidence="1 2" key="1">
    <citation type="submission" date="2017-08" db="EMBL/GenBank/DDBJ databases">
        <title>Halomonas alkalisoli sp. nov., isolated from saline alkaline soil.</title>
        <authorList>
            <person name="Wang D."/>
            <person name="Zhang G."/>
        </authorList>
    </citation>
    <scope>NUCLEOTIDE SEQUENCE [LARGE SCALE GENOMIC DNA]</scope>
    <source>
        <strain evidence="1 2">WRN001</strain>
    </source>
</reference>
<dbReference type="Proteomes" id="UP000217771">
    <property type="component" value="Unassembled WGS sequence"/>
</dbReference>
<evidence type="ECO:0000313" key="1">
    <source>
        <dbReference type="EMBL" id="PAU78312.1"/>
    </source>
</evidence>
<dbReference type="PANTHER" id="PTHR35399:SF2">
    <property type="entry name" value="DUF839 DOMAIN-CONTAINING PROTEIN"/>
    <property type="match status" value="1"/>
</dbReference>
<dbReference type="PROSITE" id="PS51318">
    <property type="entry name" value="TAT"/>
    <property type="match status" value="1"/>
</dbReference>
<dbReference type="PANTHER" id="PTHR35399">
    <property type="entry name" value="SLR8030 PROTEIN"/>
    <property type="match status" value="1"/>
</dbReference>